<gene>
    <name evidence="2" type="ORF">XENTR_v90028142mg</name>
</gene>
<keyword evidence="1" id="KW-1133">Transmembrane helix</keyword>
<reference evidence="2" key="3">
    <citation type="submission" date="2016-05" db="EMBL/GenBank/DDBJ databases">
        <title>WGS assembly of Xenopus tropicalis.</title>
        <authorList>
            <person name="Sessions A."/>
            <person name="Jenkins J."/>
            <person name="Mitros T."/>
            <person name="Lyons J.T."/>
            <person name="Dichmann D.S."/>
            <person name="Robert J."/>
            <person name="Harland R.M."/>
            <person name="Rokhsar D.S."/>
        </authorList>
    </citation>
    <scope>NUCLEOTIDE SEQUENCE</scope>
    <source>
        <strain evidence="2">Nigerian</strain>
    </source>
</reference>
<keyword evidence="1" id="KW-0812">Transmembrane</keyword>
<name>A0A1B8XTQ3_XENTR</name>
<evidence type="ECO:0000256" key="1">
    <source>
        <dbReference type="SAM" id="Phobius"/>
    </source>
</evidence>
<organism evidence="2">
    <name type="scientific">Xenopus tropicalis</name>
    <name type="common">Western clawed frog</name>
    <name type="synonym">Silurana tropicalis</name>
    <dbReference type="NCBI Taxonomy" id="8364"/>
    <lineage>
        <taxon>Eukaryota</taxon>
        <taxon>Metazoa</taxon>
        <taxon>Chordata</taxon>
        <taxon>Craniata</taxon>
        <taxon>Vertebrata</taxon>
        <taxon>Euteleostomi</taxon>
        <taxon>Amphibia</taxon>
        <taxon>Batrachia</taxon>
        <taxon>Anura</taxon>
        <taxon>Pipoidea</taxon>
        <taxon>Pipidae</taxon>
        <taxon>Xenopodinae</taxon>
        <taxon>Xenopus</taxon>
        <taxon>Silurana</taxon>
    </lineage>
</organism>
<feature type="transmembrane region" description="Helical" evidence="1">
    <location>
        <begin position="7"/>
        <end position="29"/>
    </location>
</feature>
<accession>A0A1B8XTQ3</accession>
<sequence length="119" mass="12556">MSCSTGILGSVTEACIGFSSLLLSMGSLFCRPYPLSVLLPSRSMTPWDRRMAFRGMPAESGRGLQSCAGVELPRVYGLNVTLPCMSWGGSVGVGVIWTLQFGLGLVVSFSRCLLSALGS</sequence>
<dbReference type="AlphaFoldDB" id="A0A1B8XTQ3"/>
<reference evidence="2" key="1">
    <citation type="submission" date="2009-11" db="EMBL/GenBank/DDBJ databases">
        <authorList>
            <consortium name="US DOE Joint Genome Institute (JGI-PGF)"/>
            <person name="Ottilar R."/>
            <person name="Schmutz J."/>
            <person name="Salamov A."/>
            <person name="Cheng J.F."/>
            <person name="Lucas S."/>
            <person name="Pitluck S."/>
            <person name="Gundlach H."/>
            <person name="Guo Y."/>
            <person name="Haberer G."/>
            <person name="Nasrallah J."/>
            <person name="Mayer K.F.X."/>
            <person name="van de Peer Y."/>
            <person name="Weigel D."/>
            <person name="Grigoriev I.V."/>
        </authorList>
    </citation>
    <scope>NUCLEOTIDE SEQUENCE</scope>
    <source>
        <strain evidence="2">Nigerian</strain>
    </source>
</reference>
<keyword evidence="1" id="KW-0472">Membrane</keyword>
<feature type="transmembrane region" description="Helical" evidence="1">
    <location>
        <begin position="95"/>
        <end position="114"/>
    </location>
</feature>
<proteinExistence type="predicted"/>
<dbReference type="EMBL" id="KV462665">
    <property type="protein sequence ID" value="OCA14044.1"/>
    <property type="molecule type" value="Genomic_DNA"/>
</dbReference>
<protein>
    <submittedName>
        <fullName evidence="2">Uncharacterized protein</fullName>
    </submittedName>
</protein>
<reference evidence="2" key="2">
    <citation type="journal article" date="2010" name="Science">
        <title>The genome of the Western clawed frog Xenopus tropicalis.</title>
        <authorList>
            <person name="Hellsten U."/>
            <person name="Harland R.M."/>
            <person name="Gilchrist M.J."/>
            <person name="Hendrix D."/>
            <person name="Jurka J."/>
            <person name="Kapitonov V."/>
            <person name="Ovcharenko I."/>
            <person name="Putnam N.H."/>
            <person name="Shu S."/>
            <person name="Taher L."/>
            <person name="Blitz I.L."/>
            <person name="Blumberg B."/>
            <person name="Dichmann D.S."/>
            <person name="Dubchak I."/>
            <person name="Amaya E."/>
            <person name="Detter J.C."/>
            <person name="Fletcher R."/>
            <person name="Gerhard D.S."/>
            <person name="Goodstein D."/>
            <person name="Graves T."/>
            <person name="Grigoriev I.V."/>
            <person name="Grimwood J."/>
            <person name="Kawashima T."/>
            <person name="Lindquist E."/>
            <person name="Lucas S.M."/>
            <person name="Mead P.E."/>
            <person name="Mitros T."/>
            <person name="Ogino H."/>
            <person name="Ohta Y."/>
            <person name="Poliakov A.V."/>
            <person name="Pollet N."/>
            <person name="Robert J."/>
            <person name="Salamov A."/>
            <person name="Sater A.K."/>
            <person name="Schmutz J."/>
            <person name="Terry A."/>
            <person name="Vize P.D."/>
            <person name="Warren W.C."/>
            <person name="Wells D."/>
            <person name="Wills A."/>
            <person name="Wilson R.K."/>
            <person name="Zimmerman L.B."/>
            <person name="Zorn A.M."/>
            <person name="Grainger R."/>
            <person name="Grammer T."/>
            <person name="Khokha M.K."/>
            <person name="Richardson P.M."/>
            <person name="Rokhsar D.S."/>
        </authorList>
    </citation>
    <scope>NUCLEOTIDE SEQUENCE [LARGE SCALE GENOMIC DNA]</scope>
    <source>
        <strain evidence="2">Nigerian</strain>
    </source>
</reference>
<evidence type="ECO:0000313" key="2">
    <source>
        <dbReference type="EMBL" id="OCA14044.1"/>
    </source>
</evidence>